<reference evidence="1 2" key="1">
    <citation type="journal article" date="2016" name="Genome Announc.">
        <title>Draft Genome Sequences of Five Rapidly Growing Mycobacterium Species, M. thermoresistibile, M. fortuitum subsp. acetamidolyticum, M. canariasense, M. brisbanense, and M. novocastrense.</title>
        <authorList>
            <person name="Katahira K."/>
            <person name="Ogura Y."/>
            <person name="Gotoh Y."/>
            <person name="Hayashi T."/>
        </authorList>
    </citation>
    <scope>NUCLEOTIDE SEQUENCE [LARGE SCALE GENOMIC DNA]</scope>
    <source>
        <strain evidence="1 2">JCM18114</strain>
    </source>
</reference>
<dbReference type="EMBL" id="BCTA01000038">
    <property type="protein sequence ID" value="GAT10382.1"/>
    <property type="molecule type" value="Genomic_DNA"/>
</dbReference>
<evidence type="ECO:0000313" key="1">
    <source>
        <dbReference type="EMBL" id="GAT10382.1"/>
    </source>
</evidence>
<organism evidence="1 2">
    <name type="scientific">Mycolicibacterium novocastrense</name>
    <name type="common">Mycobacterium novocastrense</name>
    <dbReference type="NCBI Taxonomy" id="59813"/>
    <lineage>
        <taxon>Bacteria</taxon>
        <taxon>Bacillati</taxon>
        <taxon>Actinomycetota</taxon>
        <taxon>Actinomycetes</taxon>
        <taxon>Mycobacteriales</taxon>
        <taxon>Mycobacteriaceae</taxon>
        <taxon>Mycolicibacterium</taxon>
    </lineage>
</organism>
<name>A0ABQ0KLB2_MYCNV</name>
<proteinExistence type="predicted"/>
<sequence>MNTAAGIGPDAAQWWRSVCDSTQTPVRELLDGFDQIAPLPVPYDWLPGRAETFYGDRFQVWSDLADETIESLVNRPKGGIGTVRAILIAGWEAAARAQAILPPDAAADVTTAVSLLVDRLTDYDYQLLAARGWALHPTTVPVTAEQLGVTQINVTRNLPRAYARFKSLLPELAHAVITECAEQLGRLLGTLTRRPVAEAALQGFGVDQSGDAGQILLHLAGPYAETNGGWLAVTTTDVVDSAIAVIDDALTRWGAPTTTTLTTKLGGLGIQPETALEFVESRPGLRRFGEQWVRWGSTAAELAQAALNVCGEPMSPAAIAEFTGALHAEAAIRQALHDNSRFSRATRTTWALRRWGLDEYGGLFTEIATRIDAAGGSIATADVIADISATVPDVNESSIRSYMGAPAFVVDKRTVRRRTAADGWPPVPPLNSVRGVFHPRPDEFRIAFPVTADLLRGSGQKLHAAPATALGVHPGSERTFTGTPCDVTVYWRLFSATGAGVGSLRPIAAALEAQLGETLVFVFNARDATVVVQRIALADRRGRLAALVGTLTPSPRAALAHAVGCQLHELDEFLQRRGEDDLLPLADDASPHESHRGREVS</sequence>
<accession>A0ABQ0KLB2</accession>
<dbReference type="Proteomes" id="UP000069773">
    <property type="component" value="Unassembled WGS sequence"/>
</dbReference>
<dbReference type="RefSeq" id="WP_234787696.1">
    <property type="nucleotide sequence ID" value="NZ_BCTA01000038.1"/>
</dbReference>
<evidence type="ECO:0000313" key="2">
    <source>
        <dbReference type="Proteomes" id="UP000069773"/>
    </source>
</evidence>
<keyword evidence="2" id="KW-1185">Reference proteome</keyword>
<gene>
    <name evidence="1" type="ORF">RMCN_3515</name>
</gene>
<comment type="caution">
    <text evidence="1">The sequence shown here is derived from an EMBL/GenBank/DDBJ whole genome shotgun (WGS) entry which is preliminary data.</text>
</comment>
<protein>
    <submittedName>
        <fullName evidence="1">Uncharacterized protein</fullName>
    </submittedName>
</protein>